<feature type="region of interest" description="Disordered" evidence="3">
    <location>
        <begin position="236"/>
        <end position="369"/>
    </location>
</feature>
<protein>
    <recommendedName>
        <fullName evidence="4">Suppressor of white apricot N-terminal domain-containing protein</fullName>
    </recommendedName>
</protein>
<gene>
    <name evidence="5" type="ORF">HPP92_003662</name>
</gene>
<dbReference type="PANTHER" id="PTHR13161">
    <property type="entry name" value="SPLICING FACTOR SUPPRESSOR OF WHITE APRICOT"/>
    <property type="match status" value="1"/>
</dbReference>
<comment type="caution">
    <text evidence="5">The sequence shown here is derived from an EMBL/GenBank/DDBJ whole genome shotgun (WGS) entry which is preliminary data.</text>
</comment>
<feature type="compositionally biased region" description="Basic and acidic residues" evidence="3">
    <location>
        <begin position="321"/>
        <end position="336"/>
    </location>
</feature>
<feature type="domain" description="Suppressor of white apricot N-terminal" evidence="4">
    <location>
        <begin position="39"/>
        <end position="177"/>
    </location>
</feature>
<feature type="compositionally biased region" description="Basic and acidic residues" evidence="3">
    <location>
        <begin position="236"/>
        <end position="250"/>
    </location>
</feature>
<feature type="region of interest" description="Disordered" evidence="3">
    <location>
        <begin position="471"/>
        <end position="493"/>
    </location>
</feature>
<dbReference type="InterPro" id="IPR040397">
    <property type="entry name" value="SWAP"/>
</dbReference>
<dbReference type="GO" id="GO:0008380">
    <property type="term" value="P:RNA splicing"/>
    <property type="evidence" value="ECO:0007669"/>
    <property type="project" value="UniProtKB-KW"/>
</dbReference>
<dbReference type="EMBL" id="JADCNM010000001">
    <property type="protein sequence ID" value="KAG0503590.1"/>
    <property type="molecule type" value="Genomic_DNA"/>
</dbReference>
<dbReference type="InterPro" id="IPR019147">
    <property type="entry name" value="SWAP_N_domain"/>
</dbReference>
<feature type="region of interest" description="Disordered" evidence="3">
    <location>
        <begin position="154"/>
        <end position="211"/>
    </location>
</feature>
<feature type="compositionally biased region" description="Basic and acidic residues" evidence="3">
    <location>
        <begin position="280"/>
        <end position="292"/>
    </location>
</feature>
<dbReference type="PANTHER" id="PTHR13161:SF4">
    <property type="entry name" value="CLK4-ASSOCIATING SERINE_ARGININE RICH PROTEIN"/>
    <property type="match status" value="1"/>
</dbReference>
<keyword evidence="2" id="KW-0508">mRNA splicing</keyword>
<dbReference type="GO" id="GO:0006397">
    <property type="term" value="P:mRNA processing"/>
    <property type="evidence" value="ECO:0007669"/>
    <property type="project" value="UniProtKB-KW"/>
</dbReference>
<dbReference type="Proteomes" id="UP000639772">
    <property type="component" value="Chromosome 1"/>
</dbReference>
<sequence>MWHEARRSERRVHDMMDAVRRRAQRRAVFLAKKRGDPQQSLQVVGSRCRVNRDDGLYQAAQDQQGLIPWNGKNDILIDRFDGRALLDFIRDSSSRPFRVQEKSEDDEELEEFVNFERYRDLIKHRRRGYTDEDALRHVSGELELKSVPFTLERTRSSQPPAIKGSYSQVGFSYKGDGNEETHAIDSEEDEEDDEEDDDKDISSDDSNDEGMEIIAKDFGIRRYNWLVYMDKKAKEEEKRQKEVIRGDPSIRKLSRKERRKASQMEREREREAARMLGRPPHHDPYRESRRSPTYETYPYSRRSRSRSRSHSPGYSRRHDRGAHVDNGNRDKSKPPKIEYITEFGGPADVNDQKLGAVSPPSSPLHDVASNRRGTRPLILAKIDWAMFTLLQLILTRKRVFGGTPGSRILEALHVDPASALSVENDKGAKLPRNINSSTGIGKLNKTVPGGFLKSEQVEKKETPQERLKRIMNKQLNKQSKKSHKDSWELSDKGKKKSQKQVDYVVIGIIVIAEAEAEAEAVLHQGGAGIAAAKAEVQGDTIHDRSLAPDLGPHHAGLEVDQDTDLLLQSIWRILQPVRQACEFCQMALRPCIPVPLLCYLQCE</sequence>
<evidence type="ECO:0000256" key="2">
    <source>
        <dbReference type="ARBA" id="ARBA00023187"/>
    </source>
</evidence>
<evidence type="ECO:0000313" key="6">
    <source>
        <dbReference type="Proteomes" id="UP000639772"/>
    </source>
</evidence>
<feature type="compositionally biased region" description="Basic and acidic residues" evidence="3">
    <location>
        <begin position="260"/>
        <end position="273"/>
    </location>
</feature>
<evidence type="ECO:0000256" key="1">
    <source>
        <dbReference type="ARBA" id="ARBA00022664"/>
    </source>
</evidence>
<reference evidence="5 6" key="1">
    <citation type="journal article" date="2020" name="Nat. Food">
        <title>A phased Vanilla planifolia genome enables genetic improvement of flavour and production.</title>
        <authorList>
            <person name="Hasing T."/>
            <person name="Tang H."/>
            <person name="Brym M."/>
            <person name="Khazi F."/>
            <person name="Huang T."/>
            <person name="Chambers A.H."/>
        </authorList>
    </citation>
    <scope>NUCLEOTIDE SEQUENCE [LARGE SCALE GENOMIC DNA]</scope>
    <source>
        <tissue evidence="5">Leaf</tissue>
    </source>
</reference>
<feature type="compositionally biased region" description="Basic and acidic residues" evidence="3">
    <location>
        <begin position="176"/>
        <end position="185"/>
    </location>
</feature>
<evidence type="ECO:0000259" key="4">
    <source>
        <dbReference type="SMART" id="SM01141"/>
    </source>
</evidence>
<dbReference type="SMART" id="SM01141">
    <property type="entry name" value="DRY_EERY"/>
    <property type="match status" value="1"/>
</dbReference>
<accession>A0A835VNH5</accession>
<organism evidence="5 6">
    <name type="scientific">Vanilla planifolia</name>
    <name type="common">Vanilla</name>
    <dbReference type="NCBI Taxonomy" id="51239"/>
    <lineage>
        <taxon>Eukaryota</taxon>
        <taxon>Viridiplantae</taxon>
        <taxon>Streptophyta</taxon>
        <taxon>Embryophyta</taxon>
        <taxon>Tracheophyta</taxon>
        <taxon>Spermatophyta</taxon>
        <taxon>Magnoliopsida</taxon>
        <taxon>Liliopsida</taxon>
        <taxon>Asparagales</taxon>
        <taxon>Orchidaceae</taxon>
        <taxon>Vanilloideae</taxon>
        <taxon>Vanilleae</taxon>
        <taxon>Vanilla</taxon>
    </lineage>
</organism>
<dbReference type="Pfam" id="PF09750">
    <property type="entry name" value="DRY_EERY"/>
    <property type="match status" value="1"/>
</dbReference>
<dbReference type="OrthoDB" id="10070965at2759"/>
<evidence type="ECO:0000256" key="3">
    <source>
        <dbReference type="SAM" id="MobiDB-lite"/>
    </source>
</evidence>
<keyword evidence="1" id="KW-0507">mRNA processing</keyword>
<feature type="compositionally biased region" description="Acidic residues" evidence="3">
    <location>
        <begin position="186"/>
        <end position="211"/>
    </location>
</feature>
<feature type="compositionally biased region" description="Basic residues" evidence="3">
    <location>
        <begin position="301"/>
        <end position="320"/>
    </location>
</feature>
<name>A0A835VNH5_VANPL</name>
<dbReference type="AlphaFoldDB" id="A0A835VNH5"/>
<proteinExistence type="predicted"/>
<evidence type="ECO:0000313" key="5">
    <source>
        <dbReference type="EMBL" id="KAG0503590.1"/>
    </source>
</evidence>